<dbReference type="OrthoDB" id="73875at2759"/>
<evidence type="ECO:0000259" key="6">
    <source>
        <dbReference type="PROSITE" id="PS51910"/>
    </source>
</evidence>
<dbReference type="Proteomes" id="UP000085678">
    <property type="component" value="Unplaced"/>
</dbReference>
<organism evidence="7 8">
    <name type="scientific">Lingula anatina</name>
    <name type="common">Brachiopod</name>
    <name type="synonym">Lingula unguis</name>
    <dbReference type="NCBI Taxonomy" id="7574"/>
    <lineage>
        <taxon>Eukaryota</taxon>
        <taxon>Metazoa</taxon>
        <taxon>Spiralia</taxon>
        <taxon>Lophotrochozoa</taxon>
        <taxon>Brachiopoda</taxon>
        <taxon>Linguliformea</taxon>
        <taxon>Lingulata</taxon>
        <taxon>Lingulida</taxon>
        <taxon>Linguloidea</taxon>
        <taxon>Lingulidae</taxon>
        <taxon>Lingula</taxon>
    </lineage>
</organism>
<dbReference type="InterPro" id="IPR001579">
    <property type="entry name" value="Glyco_hydro_18_chit_AS"/>
</dbReference>
<dbReference type="Pfam" id="PF00704">
    <property type="entry name" value="Glyco_hydro_18"/>
    <property type="match status" value="1"/>
</dbReference>
<dbReference type="Gene3D" id="3.20.20.80">
    <property type="entry name" value="Glycosidases"/>
    <property type="match status" value="1"/>
</dbReference>
<evidence type="ECO:0000256" key="1">
    <source>
        <dbReference type="ARBA" id="ARBA00022801"/>
    </source>
</evidence>
<comment type="similarity">
    <text evidence="4">Belongs to the glycosyl hydrolase 18 family.</text>
</comment>
<dbReference type="InterPro" id="IPR001223">
    <property type="entry name" value="Glyco_hydro18_cat"/>
</dbReference>
<dbReference type="RefSeq" id="XP_013387493.1">
    <property type="nucleotide sequence ID" value="XM_013532039.1"/>
</dbReference>
<dbReference type="SMART" id="SM00636">
    <property type="entry name" value="Glyco_18"/>
    <property type="match status" value="1"/>
</dbReference>
<evidence type="ECO:0000313" key="8">
    <source>
        <dbReference type="RefSeq" id="XP_013387493.1"/>
    </source>
</evidence>
<dbReference type="SUPFAM" id="SSF51445">
    <property type="entry name" value="(Trans)glycosidases"/>
    <property type="match status" value="1"/>
</dbReference>
<keyword evidence="7" id="KW-1185">Reference proteome</keyword>
<evidence type="ECO:0000256" key="3">
    <source>
        <dbReference type="RuleBase" id="RU000489"/>
    </source>
</evidence>
<dbReference type="InterPro" id="IPR017853">
    <property type="entry name" value="GH"/>
</dbReference>
<dbReference type="STRING" id="7574.A0A1S3HN51"/>
<feature type="domain" description="GH18" evidence="6">
    <location>
        <begin position="1"/>
        <end position="382"/>
    </location>
</feature>
<dbReference type="AlphaFoldDB" id="A0A1S3HN51"/>
<dbReference type="GO" id="GO:0008061">
    <property type="term" value="F:chitin binding"/>
    <property type="evidence" value="ECO:0007669"/>
    <property type="project" value="InterPro"/>
</dbReference>
<evidence type="ECO:0000256" key="5">
    <source>
        <dbReference type="SAM" id="SignalP"/>
    </source>
</evidence>
<sequence>MKMCFAKFWATLVVCSSLILSQNVGSVKQPPKCPCADESLCQAPIGPDPNRKEVFIFALSSHNWKLYDWSKITTVVMVGFYDAQLMCHAHKNNARAVKISNFPLQNLTEEHDISKWVSQEWEYVHDHFLDGINIDFEDPIPKDNTTVRFGLRIVVGLSYVLFKEANSSYQVTFDIAWSPDCIDGRCYDTVPMANLTDFLFVMAYDEQSQIFGPDCVAGPNSGLQKTSSGLKRFLDLGIDPSKLVLGVPWYGYKYPCVKRSQKSNRTTCYIKHVPFRGVNCSDAAGSQINYKEIIENYLPASKSGRQWDDIAKSPFFDYQDPATKKWSQFWYDDPESLTYKYKYAQSLGLRGVGMWNADTLDYSDTAEGKKQRDQMWGALPSYKKLNEKKKTLIH</sequence>
<dbReference type="GO" id="GO:0005615">
    <property type="term" value="C:extracellular space"/>
    <property type="evidence" value="ECO:0007669"/>
    <property type="project" value="TreeGrafter"/>
</dbReference>
<dbReference type="Gene3D" id="3.10.50.10">
    <property type="match status" value="1"/>
</dbReference>
<accession>A0A1S3HN51</accession>
<name>A0A1S3HN51_LINAN</name>
<gene>
    <name evidence="8" type="primary">LOC106156667</name>
</gene>
<dbReference type="PANTHER" id="PTHR46290:SF1">
    <property type="entry name" value="DI-N-ACETYLCHITOBIASE"/>
    <property type="match status" value="1"/>
</dbReference>
<keyword evidence="5" id="KW-0732">Signal</keyword>
<dbReference type="InterPro" id="IPR051887">
    <property type="entry name" value="GH18_Domain-Containing"/>
</dbReference>
<dbReference type="OMA" id="KWIMKQV"/>
<dbReference type="InParanoid" id="A0A1S3HN51"/>
<evidence type="ECO:0000256" key="2">
    <source>
        <dbReference type="ARBA" id="ARBA00023295"/>
    </source>
</evidence>
<protein>
    <submittedName>
        <fullName evidence="8">Di-N-acetylchitobiase isoform X1</fullName>
    </submittedName>
</protein>
<proteinExistence type="inferred from homology"/>
<dbReference type="PANTHER" id="PTHR46290">
    <property type="entry name" value="DI-N-ACETYLCHITOBIASE"/>
    <property type="match status" value="1"/>
</dbReference>
<dbReference type="GO" id="GO:0006032">
    <property type="term" value="P:chitin catabolic process"/>
    <property type="evidence" value="ECO:0007669"/>
    <property type="project" value="UniProtKB-ARBA"/>
</dbReference>
<dbReference type="GeneID" id="106156667"/>
<dbReference type="GO" id="GO:0004568">
    <property type="term" value="F:chitinase activity"/>
    <property type="evidence" value="ECO:0007669"/>
    <property type="project" value="UniProtKB-ARBA"/>
</dbReference>
<evidence type="ECO:0000313" key="7">
    <source>
        <dbReference type="Proteomes" id="UP000085678"/>
    </source>
</evidence>
<feature type="chain" id="PRO_5010376883" evidence="5">
    <location>
        <begin position="22"/>
        <end position="394"/>
    </location>
</feature>
<evidence type="ECO:0000256" key="4">
    <source>
        <dbReference type="RuleBase" id="RU004453"/>
    </source>
</evidence>
<dbReference type="KEGG" id="lak:106156667"/>
<dbReference type="PROSITE" id="PS01095">
    <property type="entry name" value="GH18_1"/>
    <property type="match status" value="1"/>
</dbReference>
<dbReference type="GO" id="GO:0009313">
    <property type="term" value="P:oligosaccharide catabolic process"/>
    <property type="evidence" value="ECO:0007669"/>
    <property type="project" value="TreeGrafter"/>
</dbReference>
<dbReference type="PROSITE" id="PS51910">
    <property type="entry name" value="GH18_2"/>
    <property type="match status" value="1"/>
</dbReference>
<keyword evidence="1 3" id="KW-0378">Hydrolase</keyword>
<dbReference type="InterPro" id="IPR011583">
    <property type="entry name" value="Chitinase_II/V-like_cat"/>
</dbReference>
<keyword evidence="2 3" id="KW-0326">Glycosidase</keyword>
<feature type="signal peptide" evidence="5">
    <location>
        <begin position="1"/>
        <end position="21"/>
    </location>
</feature>
<reference evidence="8" key="1">
    <citation type="submission" date="2025-08" db="UniProtKB">
        <authorList>
            <consortium name="RefSeq"/>
        </authorList>
    </citation>
    <scope>IDENTIFICATION</scope>
    <source>
        <tissue evidence="8">Gonads</tissue>
    </source>
</reference>
<dbReference type="InterPro" id="IPR029070">
    <property type="entry name" value="Chitinase_insertion_sf"/>
</dbReference>